<evidence type="ECO:0000256" key="2">
    <source>
        <dbReference type="ARBA" id="ARBA00022723"/>
    </source>
</evidence>
<keyword evidence="4" id="KW-0560">Oxidoreductase</keyword>
<evidence type="ECO:0000259" key="6">
    <source>
        <dbReference type="PROSITE" id="PS51471"/>
    </source>
</evidence>
<organism evidence="7">
    <name type="scientific">viral metagenome</name>
    <dbReference type="NCBI Taxonomy" id="1070528"/>
    <lineage>
        <taxon>unclassified sequences</taxon>
        <taxon>metagenomes</taxon>
        <taxon>organismal metagenomes</taxon>
    </lineage>
</organism>
<evidence type="ECO:0000256" key="1">
    <source>
        <dbReference type="ARBA" id="ARBA00001961"/>
    </source>
</evidence>
<evidence type="ECO:0000256" key="3">
    <source>
        <dbReference type="ARBA" id="ARBA00022964"/>
    </source>
</evidence>
<comment type="cofactor">
    <cofactor evidence="1">
        <name>L-ascorbate</name>
        <dbReference type="ChEBI" id="CHEBI:38290"/>
    </cofactor>
</comment>
<proteinExistence type="predicted"/>
<dbReference type="GO" id="GO:0005506">
    <property type="term" value="F:iron ion binding"/>
    <property type="evidence" value="ECO:0007669"/>
    <property type="project" value="InterPro"/>
</dbReference>
<dbReference type="InterPro" id="IPR006620">
    <property type="entry name" value="Pro_4_hyd_alph"/>
</dbReference>
<keyword evidence="5" id="KW-0408">Iron</keyword>
<dbReference type="PANTHER" id="PTHR10869">
    <property type="entry name" value="PROLYL 4-HYDROXYLASE ALPHA SUBUNIT"/>
    <property type="match status" value="1"/>
</dbReference>
<dbReference type="Pfam" id="PF13640">
    <property type="entry name" value="2OG-FeII_Oxy_3"/>
    <property type="match status" value="1"/>
</dbReference>
<keyword evidence="3" id="KW-0223">Dioxygenase</keyword>
<name>A0A6C0HAA9_9ZZZZ</name>
<keyword evidence="2" id="KW-0479">Metal-binding</keyword>
<dbReference type="EMBL" id="MN739918">
    <property type="protein sequence ID" value="QHT77542.1"/>
    <property type="molecule type" value="Genomic_DNA"/>
</dbReference>
<dbReference type="PROSITE" id="PS51471">
    <property type="entry name" value="FE2OG_OXY"/>
    <property type="match status" value="1"/>
</dbReference>
<dbReference type="InterPro" id="IPR005123">
    <property type="entry name" value="Oxoglu/Fe-dep_dioxygenase_dom"/>
</dbReference>
<accession>A0A6C0HAA9</accession>
<sequence length="214" mass="25470">MYGLDRYIYINENSLSKELCDEIINKFEEQEENKGPGSTFGGIQPKVKDTTDYNIKENNPKWSRIRETLIVELINNIQIYGSKLDRPMYHSQPADINDVNRFPKKYIFKELNVNELFFEVIMIQKYKSNTGRYIYHNDFSSESEKNRFRVLTYIYYLNDVEEGGETQFWDNYKIKPQKGKLVLFPASWTYPHSGLMPISHDKYIITGWIYQEAH</sequence>
<dbReference type="SMART" id="SM00702">
    <property type="entry name" value="P4Hc"/>
    <property type="match status" value="1"/>
</dbReference>
<dbReference type="GO" id="GO:0031418">
    <property type="term" value="F:L-ascorbic acid binding"/>
    <property type="evidence" value="ECO:0007669"/>
    <property type="project" value="InterPro"/>
</dbReference>
<dbReference type="PANTHER" id="PTHR10869:SF246">
    <property type="entry name" value="TRANSMEMBRANE PROLYL 4-HYDROXYLASE"/>
    <property type="match status" value="1"/>
</dbReference>
<dbReference type="AlphaFoldDB" id="A0A6C0HAA9"/>
<dbReference type="InterPro" id="IPR044862">
    <property type="entry name" value="Pro_4_hyd_alph_FE2OG_OXY"/>
</dbReference>
<feature type="domain" description="Fe2OG dioxygenase" evidence="6">
    <location>
        <begin position="117"/>
        <end position="211"/>
    </location>
</feature>
<protein>
    <recommendedName>
        <fullName evidence="6">Fe2OG dioxygenase domain-containing protein</fullName>
    </recommendedName>
</protein>
<reference evidence="7" key="1">
    <citation type="journal article" date="2020" name="Nature">
        <title>Giant virus diversity and host interactions through global metagenomics.</title>
        <authorList>
            <person name="Schulz F."/>
            <person name="Roux S."/>
            <person name="Paez-Espino D."/>
            <person name="Jungbluth S."/>
            <person name="Walsh D.A."/>
            <person name="Denef V.J."/>
            <person name="McMahon K.D."/>
            <person name="Konstantinidis K.T."/>
            <person name="Eloe-Fadrosh E.A."/>
            <person name="Kyrpides N.C."/>
            <person name="Woyke T."/>
        </authorList>
    </citation>
    <scope>NUCLEOTIDE SEQUENCE</scope>
    <source>
        <strain evidence="7">GVMAG-M-3300023179-86</strain>
    </source>
</reference>
<dbReference type="GO" id="GO:0051213">
    <property type="term" value="F:dioxygenase activity"/>
    <property type="evidence" value="ECO:0007669"/>
    <property type="project" value="UniProtKB-KW"/>
</dbReference>
<dbReference type="Gene3D" id="2.60.120.620">
    <property type="entry name" value="q2cbj1_9rhob like domain"/>
    <property type="match status" value="1"/>
</dbReference>
<evidence type="ECO:0000313" key="7">
    <source>
        <dbReference type="EMBL" id="QHT77542.1"/>
    </source>
</evidence>
<evidence type="ECO:0000256" key="5">
    <source>
        <dbReference type="ARBA" id="ARBA00023004"/>
    </source>
</evidence>
<dbReference type="InterPro" id="IPR045054">
    <property type="entry name" value="P4HA-like"/>
</dbReference>
<evidence type="ECO:0000256" key="4">
    <source>
        <dbReference type="ARBA" id="ARBA00023002"/>
    </source>
</evidence>
<dbReference type="GO" id="GO:0016705">
    <property type="term" value="F:oxidoreductase activity, acting on paired donors, with incorporation or reduction of molecular oxygen"/>
    <property type="evidence" value="ECO:0007669"/>
    <property type="project" value="InterPro"/>
</dbReference>